<keyword evidence="3" id="KW-1185">Reference proteome</keyword>
<dbReference type="EMBL" id="CP000358">
    <property type="protein sequence ID" value="ABF44239.1"/>
    <property type="molecule type" value="Genomic_DNA"/>
</dbReference>
<dbReference type="AlphaFoldDB" id="Q1J2P5"/>
<dbReference type="Proteomes" id="UP000002431">
    <property type="component" value="Plasmid pDGEO01"/>
</dbReference>
<protein>
    <submittedName>
        <fullName evidence="2">Uncharacterized protein</fullName>
    </submittedName>
</protein>
<evidence type="ECO:0000256" key="1">
    <source>
        <dbReference type="SAM" id="Coils"/>
    </source>
</evidence>
<organism evidence="2 3">
    <name type="scientific">Deinococcus geothermalis (strain DSM 11300 / CIP 105573 / AG-3a)</name>
    <dbReference type="NCBI Taxonomy" id="319795"/>
    <lineage>
        <taxon>Bacteria</taxon>
        <taxon>Thermotogati</taxon>
        <taxon>Deinococcota</taxon>
        <taxon>Deinococci</taxon>
        <taxon>Deinococcales</taxon>
        <taxon>Deinococcaceae</taxon>
        <taxon>Deinococcus</taxon>
    </lineage>
</organism>
<dbReference type="HOGENOM" id="CLU_206692_0_0_0"/>
<evidence type="ECO:0000313" key="3">
    <source>
        <dbReference type="Proteomes" id="UP000002431"/>
    </source>
</evidence>
<evidence type="ECO:0000313" key="2">
    <source>
        <dbReference type="EMBL" id="ABF44239.1"/>
    </source>
</evidence>
<dbReference type="KEGG" id="dge:Dgeo_2808"/>
<reference evidence="2" key="1">
    <citation type="submission" date="2006-04" db="EMBL/GenBank/DDBJ databases">
        <title>Complete sequence of plasmid1 pDGEO01 of Deinococcus geothermalis DSM 11300.</title>
        <authorList>
            <consortium name="US DOE Joint Genome Institute"/>
            <person name="Copeland A."/>
            <person name="Lucas S."/>
            <person name="Lapidus A."/>
            <person name="Barry K."/>
            <person name="Detter J.C."/>
            <person name="Glavina del Rio T."/>
            <person name="Hammon N."/>
            <person name="Israni S."/>
            <person name="Dalin E."/>
            <person name="Tice H."/>
            <person name="Pitluck S."/>
            <person name="Brettin T."/>
            <person name="Bruce D."/>
            <person name="Han C."/>
            <person name="Tapia R."/>
            <person name="Saunders E."/>
            <person name="Gilna P."/>
            <person name="Schmutz J."/>
            <person name="Larimer F."/>
            <person name="Land M."/>
            <person name="Hauser L."/>
            <person name="Kyrpides N."/>
            <person name="Kim E."/>
            <person name="Daly M.J."/>
            <person name="Fredrickson J.K."/>
            <person name="Makarova K.S."/>
            <person name="Gaidamakova E.K."/>
            <person name="Zhai M."/>
            <person name="Richardson P."/>
        </authorList>
    </citation>
    <scope>NUCLEOTIDE SEQUENCE</scope>
    <source>
        <strain evidence="2">DSM 11300</strain>
        <plasmid evidence="2">pDGEO01</plasmid>
    </source>
</reference>
<keyword evidence="2" id="KW-0614">Plasmid</keyword>
<geneLocation type="plasmid" evidence="2 3">
    <name>pDGEO01</name>
</geneLocation>
<feature type="coiled-coil region" evidence="1">
    <location>
        <begin position="11"/>
        <end position="59"/>
    </location>
</feature>
<proteinExistence type="predicted"/>
<accession>Q1J2P5</accession>
<keyword evidence="1" id="KW-0175">Coiled coil</keyword>
<dbReference type="RefSeq" id="WP_011525768.1">
    <property type="nucleotide sequence ID" value="NC_008010.2"/>
</dbReference>
<name>Q1J2P5_DEIGD</name>
<gene>
    <name evidence="2" type="ordered locus">Dgeo_2808</name>
</gene>
<sequence length="64" mass="7766">MGENKRVRGIIESLEEQIRLHLDKIANELARETPDHGLIRHWNKEIQTWTERADKLRKRLPNRR</sequence>